<reference evidence="1 2" key="1">
    <citation type="submission" date="2019-08" db="EMBL/GenBank/DDBJ databases">
        <authorList>
            <person name="Alioto T."/>
            <person name="Alioto T."/>
            <person name="Gomez Garrido J."/>
        </authorList>
    </citation>
    <scope>NUCLEOTIDE SEQUENCE [LARGE SCALE GENOMIC DNA]</scope>
</reference>
<gene>
    <name evidence="1" type="ORF">CINCED_3A012365</name>
</gene>
<dbReference type="Proteomes" id="UP000325440">
    <property type="component" value="Unassembled WGS sequence"/>
</dbReference>
<name>A0A5E4NRX3_9HEMI</name>
<protein>
    <recommendedName>
        <fullName evidence="3">Reverse transcriptase domain</fullName>
    </recommendedName>
</protein>
<proteinExistence type="predicted"/>
<dbReference type="AlphaFoldDB" id="A0A5E4NRX3"/>
<evidence type="ECO:0000313" key="1">
    <source>
        <dbReference type="EMBL" id="VVC45419.1"/>
    </source>
</evidence>
<accession>A0A5E4NRX3</accession>
<keyword evidence="2" id="KW-1185">Reference proteome</keyword>
<sequence>MLQENWNKPIIPLHKKGDKLKCNNYRGFALLNIVYKVFSGILLKRLQLKAEECIGEYKCGNLNGKSSTVDRGSNSLTG</sequence>
<dbReference type="OrthoDB" id="6629532at2759"/>
<organism evidence="1 2">
    <name type="scientific">Cinara cedri</name>
    <dbReference type="NCBI Taxonomy" id="506608"/>
    <lineage>
        <taxon>Eukaryota</taxon>
        <taxon>Metazoa</taxon>
        <taxon>Ecdysozoa</taxon>
        <taxon>Arthropoda</taxon>
        <taxon>Hexapoda</taxon>
        <taxon>Insecta</taxon>
        <taxon>Pterygota</taxon>
        <taxon>Neoptera</taxon>
        <taxon>Paraneoptera</taxon>
        <taxon>Hemiptera</taxon>
        <taxon>Sternorrhyncha</taxon>
        <taxon>Aphidomorpha</taxon>
        <taxon>Aphidoidea</taxon>
        <taxon>Aphididae</taxon>
        <taxon>Lachninae</taxon>
        <taxon>Cinara</taxon>
    </lineage>
</organism>
<evidence type="ECO:0000313" key="2">
    <source>
        <dbReference type="Proteomes" id="UP000325440"/>
    </source>
</evidence>
<dbReference type="EMBL" id="CABPRJ010002401">
    <property type="protein sequence ID" value="VVC45419.1"/>
    <property type="molecule type" value="Genomic_DNA"/>
</dbReference>
<evidence type="ECO:0008006" key="3">
    <source>
        <dbReference type="Google" id="ProtNLM"/>
    </source>
</evidence>